<feature type="transmembrane region" description="Helical" evidence="19">
    <location>
        <begin position="64"/>
        <end position="86"/>
    </location>
</feature>
<evidence type="ECO:0000256" key="17">
    <source>
        <dbReference type="ARBA" id="ARBA00048623"/>
    </source>
</evidence>
<evidence type="ECO:0000256" key="4">
    <source>
        <dbReference type="ARBA" id="ARBA00010561"/>
    </source>
</evidence>
<keyword evidence="9 19" id="KW-0808">Transferase</keyword>
<evidence type="ECO:0000256" key="15">
    <source>
        <dbReference type="ARBA" id="ARBA00032605"/>
    </source>
</evidence>
<keyword evidence="12 19" id="KW-1133">Transmembrane helix</keyword>
<evidence type="ECO:0000313" key="20">
    <source>
        <dbReference type="EMBL" id="QDZ01611.1"/>
    </source>
</evidence>
<gene>
    <name evidence="19 20" type="primary">cobS</name>
    <name evidence="20" type="ORF">FQ775_15185</name>
</gene>
<dbReference type="InterPro" id="IPR003805">
    <property type="entry name" value="CobS"/>
</dbReference>
<protein>
    <recommendedName>
        <fullName evidence="6 19">Adenosylcobinamide-GDP ribazoletransferase</fullName>
        <ecNumber evidence="5 19">2.7.8.26</ecNumber>
    </recommendedName>
    <alternativeName>
        <fullName evidence="16 19">Cobalamin synthase</fullName>
    </alternativeName>
    <alternativeName>
        <fullName evidence="15 19">Cobalamin-5'-phosphate synthase</fullName>
    </alternativeName>
</protein>
<dbReference type="HAMAP" id="MF_00719">
    <property type="entry name" value="CobS"/>
    <property type="match status" value="1"/>
</dbReference>
<keyword evidence="11 19" id="KW-0460">Magnesium</keyword>
<comment type="similarity">
    <text evidence="4 19">Belongs to the CobS family.</text>
</comment>
<feature type="transmembrane region" description="Helical" evidence="19">
    <location>
        <begin position="188"/>
        <end position="217"/>
    </location>
</feature>
<dbReference type="OrthoDB" id="9794626at2"/>
<keyword evidence="7 19" id="KW-1003">Cell membrane</keyword>
<evidence type="ECO:0000256" key="10">
    <source>
        <dbReference type="ARBA" id="ARBA00022692"/>
    </source>
</evidence>
<evidence type="ECO:0000256" key="14">
    <source>
        <dbReference type="ARBA" id="ARBA00025228"/>
    </source>
</evidence>
<dbReference type="PANTHER" id="PTHR34148">
    <property type="entry name" value="ADENOSYLCOBINAMIDE-GDP RIBAZOLETRANSFERASE"/>
    <property type="match status" value="1"/>
</dbReference>
<comment type="catalytic activity">
    <reaction evidence="18 19">
        <text>alpha-ribazole 5'-phosphate + adenosylcob(III)inamide-GDP = adenosylcob(III)alamin 5'-phosphate + GMP + H(+)</text>
        <dbReference type="Rhea" id="RHEA:23560"/>
        <dbReference type="ChEBI" id="CHEBI:15378"/>
        <dbReference type="ChEBI" id="CHEBI:57918"/>
        <dbReference type="ChEBI" id="CHEBI:58115"/>
        <dbReference type="ChEBI" id="CHEBI:60487"/>
        <dbReference type="ChEBI" id="CHEBI:60493"/>
        <dbReference type="EC" id="2.7.8.26"/>
    </reaction>
</comment>
<dbReference type="RefSeq" id="WP_146300252.1">
    <property type="nucleotide sequence ID" value="NZ_CP042301.2"/>
</dbReference>
<evidence type="ECO:0000256" key="13">
    <source>
        <dbReference type="ARBA" id="ARBA00023136"/>
    </source>
</evidence>
<evidence type="ECO:0000256" key="16">
    <source>
        <dbReference type="ARBA" id="ARBA00032853"/>
    </source>
</evidence>
<dbReference type="GO" id="GO:0009236">
    <property type="term" value="P:cobalamin biosynthetic process"/>
    <property type="evidence" value="ECO:0007669"/>
    <property type="project" value="UniProtKB-UniRule"/>
</dbReference>
<keyword evidence="8 19" id="KW-0169">Cobalamin biosynthesis</keyword>
<reference evidence="20" key="1">
    <citation type="submission" date="2020-04" db="EMBL/GenBank/DDBJ databases">
        <title>Nitratireductor sp. nov. isolated from mangrove soil.</title>
        <authorList>
            <person name="Ye Y."/>
        </authorList>
    </citation>
    <scope>NUCLEOTIDE SEQUENCE</scope>
    <source>
        <strain evidence="20">SY7</strain>
    </source>
</reference>
<evidence type="ECO:0000256" key="2">
    <source>
        <dbReference type="ARBA" id="ARBA00004651"/>
    </source>
</evidence>
<keyword evidence="13 19" id="KW-0472">Membrane</keyword>
<comment type="function">
    <text evidence="14 19">Joins adenosylcobinamide-GDP and alpha-ribazole to generate adenosylcobalamin (Ado-cobalamin). Also synthesizes adenosylcobalamin 5'-phosphate from adenosylcobinamide-GDP and alpha-ribazole 5'-phosphate.</text>
</comment>
<evidence type="ECO:0000256" key="11">
    <source>
        <dbReference type="ARBA" id="ARBA00022842"/>
    </source>
</evidence>
<dbReference type="KEGG" id="niy:FQ775_15185"/>
<dbReference type="PANTHER" id="PTHR34148:SF1">
    <property type="entry name" value="ADENOSYLCOBINAMIDE-GDP RIBAZOLETRANSFERASE"/>
    <property type="match status" value="1"/>
</dbReference>
<proteinExistence type="inferred from homology"/>
<evidence type="ECO:0000256" key="18">
    <source>
        <dbReference type="ARBA" id="ARBA00049504"/>
    </source>
</evidence>
<evidence type="ECO:0000256" key="5">
    <source>
        <dbReference type="ARBA" id="ARBA00013200"/>
    </source>
</evidence>
<dbReference type="Pfam" id="PF02654">
    <property type="entry name" value="CobS"/>
    <property type="match status" value="1"/>
</dbReference>
<comment type="subcellular location">
    <subcellularLocation>
        <location evidence="2 19">Cell membrane</location>
        <topology evidence="2 19">Multi-pass membrane protein</topology>
    </subcellularLocation>
</comment>
<name>A0A5B8L131_9HYPH</name>
<dbReference type="GO" id="GO:0008818">
    <property type="term" value="F:cobalamin 5'-phosphate synthase activity"/>
    <property type="evidence" value="ECO:0007669"/>
    <property type="project" value="UniProtKB-UniRule"/>
</dbReference>
<comment type="cofactor">
    <cofactor evidence="1 19">
        <name>Mg(2+)</name>
        <dbReference type="ChEBI" id="CHEBI:18420"/>
    </cofactor>
</comment>
<evidence type="ECO:0000256" key="9">
    <source>
        <dbReference type="ARBA" id="ARBA00022679"/>
    </source>
</evidence>
<dbReference type="AlphaFoldDB" id="A0A5B8L131"/>
<organism evidence="20 21">
    <name type="scientific">Nitratireductor mangrovi</name>
    <dbReference type="NCBI Taxonomy" id="2599600"/>
    <lineage>
        <taxon>Bacteria</taxon>
        <taxon>Pseudomonadati</taxon>
        <taxon>Pseudomonadota</taxon>
        <taxon>Alphaproteobacteria</taxon>
        <taxon>Hyphomicrobiales</taxon>
        <taxon>Phyllobacteriaceae</taxon>
        <taxon>Nitratireductor</taxon>
    </lineage>
</organism>
<evidence type="ECO:0000256" key="8">
    <source>
        <dbReference type="ARBA" id="ARBA00022573"/>
    </source>
</evidence>
<dbReference type="GO" id="GO:0051073">
    <property type="term" value="F:adenosylcobinamide-GDP ribazoletransferase activity"/>
    <property type="evidence" value="ECO:0007669"/>
    <property type="project" value="UniProtKB-UniRule"/>
</dbReference>
<evidence type="ECO:0000256" key="12">
    <source>
        <dbReference type="ARBA" id="ARBA00022989"/>
    </source>
</evidence>
<accession>A0A5B8L131</accession>
<dbReference type="Proteomes" id="UP000321389">
    <property type="component" value="Chromosome"/>
</dbReference>
<dbReference type="EC" id="2.7.8.26" evidence="5 19"/>
<dbReference type="GO" id="GO:0005886">
    <property type="term" value="C:plasma membrane"/>
    <property type="evidence" value="ECO:0007669"/>
    <property type="project" value="UniProtKB-SubCell"/>
</dbReference>
<evidence type="ECO:0000256" key="19">
    <source>
        <dbReference type="HAMAP-Rule" id="MF_00719"/>
    </source>
</evidence>
<evidence type="ECO:0000313" key="21">
    <source>
        <dbReference type="Proteomes" id="UP000321389"/>
    </source>
</evidence>
<dbReference type="UniPathway" id="UPA00148">
    <property type="reaction ID" value="UER00238"/>
</dbReference>
<evidence type="ECO:0000256" key="1">
    <source>
        <dbReference type="ARBA" id="ARBA00001946"/>
    </source>
</evidence>
<feature type="transmembrane region" description="Helical" evidence="19">
    <location>
        <begin position="144"/>
        <end position="167"/>
    </location>
</feature>
<evidence type="ECO:0000256" key="6">
    <source>
        <dbReference type="ARBA" id="ARBA00015850"/>
    </source>
</evidence>
<comment type="pathway">
    <text evidence="3 19">Cofactor biosynthesis; adenosylcobalamin biosynthesis; adenosylcobalamin from cob(II)yrinate a,c-diamide: step 7/7.</text>
</comment>
<evidence type="ECO:0000256" key="3">
    <source>
        <dbReference type="ARBA" id="ARBA00004663"/>
    </source>
</evidence>
<feature type="transmembrane region" description="Helical" evidence="19">
    <location>
        <begin position="40"/>
        <end position="58"/>
    </location>
</feature>
<feature type="transmembrane region" description="Helical" evidence="19">
    <location>
        <begin position="116"/>
        <end position="138"/>
    </location>
</feature>
<evidence type="ECO:0000256" key="7">
    <source>
        <dbReference type="ARBA" id="ARBA00022475"/>
    </source>
</evidence>
<keyword evidence="21" id="KW-1185">Reference proteome</keyword>
<dbReference type="EMBL" id="CP042301">
    <property type="protein sequence ID" value="QDZ01611.1"/>
    <property type="molecule type" value="Genomic_DNA"/>
</dbReference>
<comment type="catalytic activity">
    <reaction evidence="17 19">
        <text>alpha-ribazole + adenosylcob(III)inamide-GDP = adenosylcob(III)alamin + GMP + H(+)</text>
        <dbReference type="Rhea" id="RHEA:16049"/>
        <dbReference type="ChEBI" id="CHEBI:10329"/>
        <dbReference type="ChEBI" id="CHEBI:15378"/>
        <dbReference type="ChEBI" id="CHEBI:18408"/>
        <dbReference type="ChEBI" id="CHEBI:58115"/>
        <dbReference type="ChEBI" id="CHEBI:60487"/>
        <dbReference type="EC" id="2.7.8.26"/>
    </reaction>
</comment>
<dbReference type="NCBIfam" id="TIGR00317">
    <property type="entry name" value="cobS"/>
    <property type="match status" value="1"/>
</dbReference>
<keyword evidence="10 19" id="KW-0812">Transmembrane</keyword>
<sequence length="255" mass="26393">MADLPPARQLLADIGQSLGFFTRLPVTALPADRRSFGESVWAAPLAGLAVALVAWLVHVAAGWAGLYTGMTAALALAATMLVTGCLHEDGLADVADGFGGGHDRQKKLDIMRDSRIGTYGVCALAITILLRWLALTALVTPGNLLIALVAAHMASRALLPAFMHLTPNARDEGLSAGAGEISMPAMQAALVLGVLALLPFGFGGTLLVALALALWFFALRTLAMQQVGGRTGDVLGTLQQGAEIVVLLCACILFG</sequence>